<reference evidence="3" key="2">
    <citation type="journal article" date="2023" name="IMA Fungus">
        <title>Comparative genomic study of the Penicillium genus elucidates a diverse pangenome and 15 lateral gene transfer events.</title>
        <authorList>
            <person name="Petersen C."/>
            <person name="Sorensen T."/>
            <person name="Nielsen M.R."/>
            <person name="Sondergaard T.E."/>
            <person name="Sorensen J.L."/>
            <person name="Fitzpatrick D.A."/>
            <person name="Frisvad J.C."/>
            <person name="Nielsen K.L."/>
        </authorList>
    </citation>
    <scope>NUCLEOTIDE SEQUENCE</scope>
    <source>
        <strain evidence="3">IBT 29677</strain>
    </source>
</reference>
<dbReference type="EMBL" id="JAPZBU010000011">
    <property type="protein sequence ID" value="KAJ5379027.1"/>
    <property type="molecule type" value="Genomic_DNA"/>
</dbReference>
<evidence type="ECO:0000313" key="3">
    <source>
        <dbReference type="EMBL" id="KAJ5379027.1"/>
    </source>
</evidence>
<dbReference type="Pfam" id="PF00923">
    <property type="entry name" value="TAL_FSA"/>
    <property type="match status" value="1"/>
</dbReference>
<dbReference type="InterPro" id="IPR001585">
    <property type="entry name" value="TAL/FSA"/>
</dbReference>
<sequence length="323" mass="34977">MATTTGLDYLRSRTVVDCDTADIEVAKSLGPFQHSTSNQAIILGELLKPSSAEIVASAKADAKILHPKYSSISVEELAVEIGIVRLAVRMSSHIQGTVLVQTNPYHSYSQEKTVVNALRLVQLFQHVQPGFDITRIAIKIPSTWEGMMACHTLELAGVRTLGTMLFTMSQAVLAAEVGCTYISPYVNELRAHIQPGFVDHAKLLPLCRAIQEYYKSTNAKTQVLGASLTSTEEIFSLAGIDRLTISPPLLEQLSTQPKPANAPSLFDVAPTAPLPAPGTSYLNDSGKFQITFSRDLDGASNVKLIEAVNAFCGFQDKLVQLMS</sequence>
<gene>
    <name evidence="3" type="ORF">N7509_012146</name>
</gene>
<dbReference type="AlphaFoldDB" id="A0A9W9SIF9"/>
<evidence type="ECO:0000313" key="4">
    <source>
        <dbReference type="Proteomes" id="UP001147747"/>
    </source>
</evidence>
<organism evidence="3 4">
    <name type="scientific">Penicillium cosmopolitanum</name>
    <dbReference type="NCBI Taxonomy" id="1131564"/>
    <lineage>
        <taxon>Eukaryota</taxon>
        <taxon>Fungi</taxon>
        <taxon>Dikarya</taxon>
        <taxon>Ascomycota</taxon>
        <taxon>Pezizomycotina</taxon>
        <taxon>Eurotiomycetes</taxon>
        <taxon>Eurotiomycetidae</taxon>
        <taxon>Eurotiales</taxon>
        <taxon>Aspergillaceae</taxon>
        <taxon>Penicillium</taxon>
    </lineage>
</organism>
<keyword evidence="2" id="KW-0808">Transferase</keyword>
<dbReference type="InterPro" id="IPR018225">
    <property type="entry name" value="Transaldolase_AS"/>
</dbReference>
<dbReference type="GO" id="GO:0004801">
    <property type="term" value="F:transaldolase activity"/>
    <property type="evidence" value="ECO:0007669"/>
    <property type="project" value="UniProtKB-EC"/>
</dbReference>
<proteinExistence type="predicted"/>
<dbReference type="OrthoDB" id="1711136at2759"/>
<evidence type="ECO:0000256" key="2">
    <source>
        <dbReference type="RuleBase" id="RU000501"/>
    </source>
</evidence>
<dbReference type="GeneID" id="81375763"/>
<name>A0A9W9SIF9_9EURO</name>
<dbReference type="Gene3D" id="3.20.20.70">
    <property type="entry name" value="Aldolase class I"/>
    <property type="match status" value="1"/>
</dbReference>
<dbReference type="Proteomes" id="UP001147747">
    <property type="component" value="Unassembled WGS sequence"/>
</dbReference>
<comment type="catalytic activity">
    <reaction evidence="2">
        <text>D-sedoheptulose 7-phosphate + D-glyceraldehyde 3-phosphate = D-erythrose 4-phosphate + beta-D-fructose 6-phosphate</text>
        <dbReference type="Rhea" id="RHEA:17053"/>
        <dbReference type="ChEBI" id="CHEBI:16897"/>
        <dbReference type="ChEBI" id="CHEBI:57483"/>
        <dbReference type="ChEBI" id="CHEBI:57634"/>
        <dbReference type="ChEBI" id="CHEBI:59776"/>
        <dbReference type="EC" id="2.2.1.2"/>
    </reaction>
</comment>
<dbReference type="GO" id="GO:0005975">
    <property type="term" value="P:carbohydrate metabolic process"/>
    <property type="evidence" value="ECO:0007669"/>
    <property type="project" value="InterPro"/>
</dbReference>
<dbReference type="RefSeq" id="XP_056482813.1">
    <property type="nucleotide sequence ID" value="XM_056636783.1"/>
</dbReference>
<protein>
    <recommendedName>
        <fullName evidence="2">Transaldolase</fullName>
        <ecNumber evidence="2">2.2.1.2</ecNumber>
    </recommendedName>
</protein>
<dbReference type="PANTHER" id="PTHR10683">
    <property type="entry name" value="TRANSALDOLASE"/>
    <property type="match status" value="1"/>
</dbReference>
<dbReference type="InterPro" id="IPR013785">
    <property type="entry name" value="Aldolase_TIM"/>
</dbReference>
<dbReference type="EC" id="2.2.1.2" evidence="2"/>
<comment type="function">
    <text evidence="2">Catalyzes the rate-limiting step of the non-oxidative phase in the pentose phosphate pathway. Catalyzes the reversible conversion of sedheptulose-7-phosphate and D-glyceraldehyde 3-phosphate into erythrose-4-phosphate and beta-D-fructose 6-phosphate.</text>
</comment>
<dbReference type="SUPFAM" id="SSF51569">
    <property type="entry name" value="Aldolase"/>
    <property type="match status" value="1"/>
</dbReference>
<evidence type="ECO:0000256" key="1">
    <source>
        <dbReference type="ARBA" id="ARBA00023270"/>
    </source>
</evidence>
<dbReference type="PANTHER" id="PTHR10683:SF34">
    <property type="entry name" value="TRANSALDOLASE"/>
    <property type="match status" value="1"/>
</dbReference>
<accession>A0A9W9SIF9</accession>
<dbReference type="PROSITE" id="PS00958">
    <property type="entry name" value="TRANSALDOLASE_2"/>
    <property type="match status" value="1"/>
</dbReference>
<keyword evidence="1" id="KW-0704">Schiff base</keyword>
<comment type="caution">
    <text evidence="3">The sequence shown here is derived from an EMBL/GenBank/DDBJ whole genome shotgun (WGS) entry which is preliminary data.</text>
</comment>
<keyword evidence="4" id="KW-1185">Reference proteome</keyword>
<comment type="pathway">
    <text evidence="2">Carbohydrate degradation; pentose phosphate pathway; D-glyceraldehyde 3-phosphate and beta-D-fructose 6-phosphate from D-ribose 5-phosphate and D-xylulose 5-phosphate (non-oxidative stage): step 2/3.</text>
</comment>
<reference evidence="3" key="1">
    <citation type="submission" date="2022-12" db="EMBL/GenBank/DDBJ databases">
        <authorList>
            <person name="Petersen C."/>
        </authorList>
    </citation>
    <scope>NUCLEOTIDE SEQUENCE</scope>
    <source>
        <strain evidence="3">IBT 29677</strain>
    </source>
</reference>
<dbReference type="GO" id="GO:0009052">
    <property type="term" value="P:pentose-phosphate shunt, non-oxidative branch"/>
    <property type="evidence" value="ECO:0007669"/>
    <property type="project" value="TreeGrafter"/>
</dbReference>
<keyword evidence="2" id="KW-0570">Pentose shunt</keyword>